<accession>A0A938XQV7</accession>
<keyword evidence="8 11" id="KW-0460">Magnesium</keyword>
<keyword evidence="4 11" id="KW-0548">Nucleotidyltransferase</keyword>
<dbReference type="PANTHER" id="PTHR34185">
    <property type="entry name" value="DIADENYLATE CYCLASE"/>
    <property type="match status" value="1"/>
</dbReference>
<evidence type="ECO:0000313" key="15">
    <source>
        <dbReference type="Proteomes" id="UP000774000"/>
    </source>
</evidence>
<keyword evidence="3 11" id="KW-0808">Transferase</keyword>
<dbReference type="InterPro" id="IPR038331">
    <property type="entry name" value="DisA_sf"/>
</dbReference>
<dbReference type="GO" id="GO:0004016">
    <property type="term" value="F:adenylate cyclase activity"/>
    <property type="evidence" value="ECO:0007669"/>
    <property type="project" value="TreeGrafter"/>
</dbReference>
<organism evidence="14 15">
    <name type="scientific">Halanaerobacter jeridensis</name>
    <dbReference type="NCBI Taxonomy" id="706427"/>
    <lineage>
        <taxon>Bacteria</taxon>
        <taxon>Bacillati</taxon>
        <taxon>Bacillota</taxon>
        <taxon>Clostridia</taxon>
        <taxon>Halanaerobiales</taxon>
        <taxon>Halobacteroidaceae</taxon>
        <taxon>Halanaerobacter</taxon>
    </lineage>
</organism>
<comment type="caution">
    <text evidence="14">The sequence shown here is derived from an EMBL/GenBank/DDBJ whole genome shotgun (WGS) entry which is preliminary data.</text>
</comment>
<keyword evidence="7 11" id="KW-0067">ATP-binding</keyword>
<dbReference type="InterPro" id="IPR003390">
    <property type="entry name" value="DNA_integrity_scan_DisA_N"/>
</dbReference>
<evidence type="ECO:0000256" key="1">
    <source>
        <dbReference type="ARBA" id="ARBA00000877"/>
    </source>
</evidence>
<dbReference type="GO" id="GO:0106408">
    <property type="term" value="F:diadenylate cyclase activity"/>
    <property type="evidence" value="ECO:0007669"/>
    <property type="project" value="UniProtKB-EC"/>
</dbReference>
<dbReference type="InterPro" id="IPR023763">
    <property type="entry name" value="DNA_integrity_scanning_protein"/>
</dbReference>
<dbReference type="InterPro" id="IPR036888">
    <property type="entry name" value="DNA_integrity_DisA_N_sf"/>
</dbReference>
<dbReference type="Pfam" id="PF02457">
    <property type="entry name" value="DAC"/>
    <property type="match status" value="1"/>
</dbReference>
<dbReference type="FunFam" id="3.40.1700.10:FF:000001">
    <property type="entry name" value="DNA integrity scanning protein DisA"/>
    <property type="match status" value="1"/>
</dbReference>
<evidence type="ECO:0000256" key="10">
    <source>
        <dbReference type="ARBA" id="ARBA00023204"/>
    </source>
</evidence>
<dbReference type="Gene3D" id="1.10.150.20">
    <property type="entry name" value="5' to 3' exonuclease, C-terminal subdomain"/>
    <property type="match status" value="1"/>
</dbReference>
<dbReference type="NCBIfam" id="NF010009">
    <property type="entry name" value="PRK13482.1"/>
    <property type="match status" value="1"/>
</dbReference>
<dbReference type="PANTHER" id="PTHR34185:SF3">
    <property type="entry name" value="DNA INTEGRITY SCANNING PROTEIN DISA"/>
    <property type="match status" value="1"/>
</dbReference>
<keyword evidence="15" id="KW-1185">Reference proteome</keyword>
<dbReference type="AlphaFoldDB" id="A0A938XQV7"/>
<protein>
    <recommendedName>
        <fullName evidence="11">DNA integrity scanning protein DisA</fullName>
    </recommendedName>
    <alternativeName>
        <fullName evidence="11">Cyclic di-AMP synthase</fullName>
        <shortName evidence="11">c-di-AMP synthase</shortName>
    </alternativeName>
    <alternativeName>
        <fullName evidence="11">Diadenylate cyclase</fullName>
        <ecNumber evidence="11">2.7.7.85</ecNumber>
    </alternativeName>
</protein>
<feature type="binding site" evidence="11">
    <location>
        <position position="74"/>
    </location>
    <ligand>
        <name>ATP</name>
        <dbReference type="ChEBI" id="CHEBI:30616"/>
    </ligand>
</feature>
<keyword evidence="12" id="KW-0175">Coiled coil</keyword>
<keyword evidence="9 11" id="KW-0238">DNA-binding</keyword>
<comment type="catalytic activity">
    <reaction evidence="1 11">
        <text>2 ATP = 3',3'-c-di-AMP + 2 diphosphate</text>
        <dbReference type="Rhea" id="RHEA:35655"/>
        <dbReference type="ChEBI" id="CHEBI:30616"/>
        <dbReference type="ChEBI" id="CHEBI:33019"/>
        <dbReference type="ChEBI" id="CHEBI:71500"/>
        <dbReference type="EC" id="2.7.7.85"/>
    </reaction>
</comment>
<dbReference type="Proteomes" id="UP000774000">
    <property type="component" value="Unassembled WGS sequence"/>
</dbReference>
<evidence type="ECO:0000256" key="2">
    <source>
        <dbReference type="ARBA" id="ARBA00001946"/>
    </source>
</evidence>
<comment type="cofactor">
    <cofactor evidence="2 11">
        <name>Mg(2+)</name>
        <dbReference type="ChEBI" id="CHEBI:18420"/>
    </cofactor>
</comment>
<keyword evidence="10 11" id="KW-0234">DNA repair</keyword>
<dbReference type="SUPFAM" id="SSF47781">
    <property type="entry name" value="RuvA domain 2-like"/>
    <property type="match status" value="1"/>
</dbReference>
<dbReference type="InterPro" id="IPR010994">
    <property type="entry name" value="RuvA_2-like"/>
</dbReference>
<dbReference type="Gene3D" id="1.20.1260.110">
    <property type="entry name" value="DNA integrity scanning linker region"/>
    <property type="match status" value="1"/>
</dbReference>
<feature type="domain" description="DAC" evidence="13">
    <location>
        <begin position="7"/>
        <end position="145"/>
    </location>
</feature>
<sequence length="362" mass="40367">MPDFSQISEFDETLKLLSPGTTFREGLENVLRAETGALIVVGDSEEVLGIVDGGFNINAKLSPQKLYELAKMDGAIVLSSDAERILCANTQLIPDPSLSSEETGTRHRTAERVAKQTGELVIAISQRRDVITLYKEDKKYVLEDIRVILVKANQAIQTLEKYRNVLDQALTNLSALEFEDLVTISDVATVLQRTEMVLRIGREIEKYINELGSEGRLINMQLEELVANVKEEGLLIVKDYKVDNLEEGEIEDPEVIFDKISNCSSDELLSLSTISKYLGHGGNMSALDLSISPRGYRLLKKIPRVPMSVIENIVASFENFHEILNASIEELDDVDGVGDVRAQAIKEGLKRLRDQVLLDRHI</sequence>
<dbReference type="EC" id="2.7.7.85" evidence="11"/>
<evidence type="ECO:0000313" key="14">
    <source>
        <dbReference type="EMBL" id="MBM7557862.1"/>
    </source>
</evidence>
<proteinExistence type="inferred from homology"/>
<dbReference type="Gene3D" id="3.40.1700.10">
    <property type="entry name" value="DNA integrity scanning protein, DisA, N-terminal domain"/>
    <property type="match status" value="1"/>
</dbReference>
<feature type="binding site" evidence="11">
    <location>
        <position position="92"/>
    </location>
    <ligand>
        <name>ATP</name>
        <dbReference type="ChEBI" id="CHEBI:30616"/>
    </ligand>
</feature>
<comment type="function">
    <text evidence="11">Has also diadenylate cyclase activity, catalyzing the condensation of 2 ATP molecules into cyclic di-AMP (c-di-AMP). c-di-AMP acts as a signaling molecule that couples DNA integrity with progression of sporulation. The rise in c-di-AMP level generated by DisA while scanning the chromosome, operates as a positive signal that advances sporulation; upon encountering a lesion, the DisA focus arrests at the damaged site and halts c-di-AMP synthesis.</text>
</comment>
<feature type="coiled-coil region" evidence="12">
    <location>
        <begin position="152"/>
        <end position="179"/>
    </location>
</feature>
<evidence type="ECO:0000256" key="6">
    <source>
        <dbReference type="ARBA" id="ARBA00022763"/>
    </source>
</evidence>
<evidence type="ECO:0000256" key="11">
    <source>
        <dbReference type="HAMAP-Rule" id="MF_01438"/>
    </source>
</evidence>
<comment type="subunit">
    <text evidence="11">Homooctamer.</text>
</comment>
<keyword evidence="6 11" id="KW-0227">DNA damage</keyword>
<evidence type="ECO:0000256" key="8">
    <source>
        <dbReference type="ARBA" id="ARBA00022842"/>
    </source>
</evidence>
<dbReference type="InterPro" id="IPR018906">
    <property type="entry name" value="DNA_integrity_scan_DisA_link"/>
</dbReference>
<evidence type="ECO:0000256" key="5">
    <source>
        <dbReference type="ARBA" id="ARBA00022741"/>
    </source>
</evidence>
<evidence type="ECO:0000256" key="3">
    <source>
        <dbReference type="ARBA" id="ARBA00022679"/>
    </source>
</evidence>
<evidence type="ECO:0000256" key="9">
    <source>
        <dbReference type="ARBA" id="ARBA00023125"/>
    </source>
</evidence>
<dbReference type="Pfam" id="PF10635">
    <property type="entry name" value="DisA-linker"/>
    <property type="match status" value="1"/>
</dbReference>
<dbReference type="GO" id="GO:0005524">
    <property type="term" value="F:ATP binding"/>
    <property type="evidence" value="ECO:0007669"/>
    <property type="project" value="UniProtKB-UniRule"/>
</dbReference>
<dbReference type="InterPro" id="IPR050338">
    <property type="entry name" value="DisA"/>
</dbReference>
<dbReference type="GO" id="GO:0006281">
    <property type="term" value="P:DNA repair"/>
    <property type="evidence" value="ECO:0007669"/>
    <property type="project" value="UniProtKB-UniRule"/>
</dbReference>
<dbReference type="RefSeq" id="WP_204702706.1">
    <property type="nucleotide sequence ID" value="NZ_JAFBDQ010000018.1"/>
</dbReference>
<dbReference type="PROSITE" id="PS51794">
    <property type="entry name" value="DAC"/>
    <property type="match status" value="1"/>
</dbReference>
<dbReference type="GO" id="GO:0003677">
    <property type="term" value="F:DNA binding"/>
    <property type="evidence" value="ECO:0007669"/>
    <property type="project" value="UniProtKB-UniRule"/>
</dbReference>
<dbReference type="SUPFAM" id="SSF143597">
    <property type="entry name" value="YojJ-like"/>
    <property type="match status" value="1"/>
</dbReference>
<comment type="function">
    <text evidence="11">Participates in a DNA-damage check-point that is active prior to asymmetric division when DNA is damaged. DisA forms globular foci that rapidly scan along the chromosomes during sporulation, searching for lesions. When a lesion is present, DisA pauses at the lesion site. This triggers a cellular response that culminates in a temporary block in sporulation initiation.</text>
</comment>
<evidence type="ECO:0000256" key="4">
    <source>
        <dbReference type="ARBA" id="ARBA00022695"/>
    </source>
</evidence>
<reference evidence="14" key="1">
    <citation type="submission" date="2021-01" db="EMBL/GenBank/DDBJ databases">
        <title>Genomic Encyclopedia of Type Strains, Phase IV (KMG-IV): sequencing the most valuable type-strain genomes for metagenomic binning, comparative biology and taxonomic classification.</title>
        <authorList>
            <person name="Goeker M."/>
        </authorList>
    </citation>
    <scope>NUCLEOTIDE SEQUENCE</scope>
    <source>
        <strain evidence="14">DSM 23230</strain>
    </source>
</reference>
<dbReference type="EMBL" id="JAFBDQ010000018">
    <property type="protein sequence ID" value="MBM7557862.1"/>
    <property type="molecule type" value="Genomic_DNA"/>
</dbReference>
<evidence type="ECO:0000256" key="12">
    <source>
        <dbReference type="SAM" id="Coils"/>
    </source>
</evidence>
<evidence type="ECO:0000259" key="13">
    <source>
        <dbReference type="PROSITE" id="PS51794"/>
    </source>
</evidence>
<name>A0A938XQV7_9FIRM</name>
<gene>
    <name evidence="11" type="primary">disA</name>
    <name evidence="14" type="ORF">JOC47_002728</name>
</gene>
<evidence type="ECO:0000256" key="7">
    <source>
        <dbReference type="ARBA" id="ARBA00022840"/>
    </source>
</evidence>
<dbReference type="HAMAP" id="MF_01438">
    <property type="entry name" value="DisA"/>
    <property type="match status" value="1"/>
</dbReference>
<comment type="similarity">
    <text evidence="11">Belongs to the DisA family.</text>
</comment>
<feature type="binding site" evidence="11">
    <location>
        <begin position="105"/>
        <end position="109"/>
    </location>
    <ligand>
        <name>ATP</name>
        <dbReference type="ChEBI" id="CHEBI:30616"/>
    </ligand>
</feature>
<keyword evidence="5 11" id="KW-0547">Nucleotide-binding</keyword>